<evidence type="ECO:0000313" key="2">
    <source>
        <dbReference type="EMBL" id="KMK02609.1"/>
    </source>
</evidence>
<proteinExistence type="predicted"/>
<name>A0A0J5K8K5_PLUGE</name>
<keyword evidence="3" id="KW-1185">Reference proteome</keyword>
<reference evidence="1" key="2">
    <citation type="submission" date="2024-02" db="EMBL/GenBank/DDBJ databases">
        <authorList>
            <consortium name="Clinical and Environmental Microbiology Branch: Whole genome sequencing antimicrobial resistance pathogens in the healthcare setting"/>
        </authorList>
    </citation>
    <scope>NUCLEOTIDE SEQUENCE</scope>
    <source>
        <strain evidence="1">2021DK-00143</strain>
    </source>
</reference>
<dbReference type="EMBL" id="LDZF01000077">
    <property type="protein sequence ID" value="KMK02609.1"/>
    <property type="molecule type" value="Genomic_DNA"/>
</dbReference>
<dbReference type="PATRIC" id="fig|61647.15.peg.5193"/>
<accession>A0A0J5K8K5</accession>
<dbReference type="Proteomes" id="UP000036196">
    <property type="component" value="Unassembled WGS sequence"/>
</dbReference>
<dbReference type="EMBL" id="ABLOKC030000098">
    <property type="protein sequence ID" value="EML1474802.1"/>
    <property type="molecule type" value="Genomic_DNA"/>
</dbReference>
<reference evidence="2 3" key="1">
    <citation type="submission" date="2015-05" db="EMBL/GenBank/DDBJ databases">
        <title>Genome sequences of Pluralibacter gergoviae.</title>
        <authorList>
            <person name="Greninger A.L."/>
            <person name="Miller S."/>
        </authorList>
    </citation>
    <scope>NUCLEOTIDE SEQUENCE [LARGE SCALE GENOMIC DNA]</scope>
    <source>
        <strain evidence="2 3">JS81F13</strain>
    </source>
</reference>
<sequence length="125" mass="14135">MKITLKDKVDDRLIRFESDIGGGVAVWEGDPFSPNTSYNVELEIDDLFEIGRNIFLEKKCINGIDFINGELFFKAKVISYEEDGVLVLSLEKDIIFIEASGANEIDGYVSFFTKPDKVSLYPIEL</sequence>
<evidence type="ECO:0000313" key="3">
    <source>
        <dbReference type="Proteomes" id="UP000036196"/>
    </source>
</evidence>
<dbReference type="AlphaFoldDB" id="A0A0J5K8K5"/>
<evidence type="ECO:0000313" key="1">
    <source>
        <dbReference type="EMBL" id="EML1474802.1"/>
    </source>
</evidence>
<comment type="caution">
    <text evidence="2">The sequence shown here is derived from an EMBL/GenBank/DDBJ whole genome shotgun (WGS) entry which is preliminary data.</text>
</comment>
<gene>
    <name evidence="2" type="ORF">ABW06_25870</name>
    <name evidence="1" type="ORF">QEG54_005674</name>
</gene>
<dbReference type="RefSeq" id="WP_048281218.1">
    <property type="nucleotide sequence ID" value="NZ_CACVCI010000001.1"/>
</dbReference>
<protein>
    <submittedName>
        <fullName evidence="2">Uncharacterized protein</fullName>
    </submittedName>
</protein>
<organism evidence="2 3">
    <name type="scientific">Pluralibacter gergoviae</name>
    <name type="common">Enterobacter gergoviae</name>
    <dbReference type="NCBI Taxonomy" id="61647"/>
    <lineage>
        <taxon>Bacteria</taxon>
        <taxon>Pseudomonadati</taxon>
        <taxon>Pseudomonadota</taxon>
        <taxon>Gammaproteobacteria</taxon>
        <taxon>Enterobacterales</taxon>
        <taxon>Enterobacteriaceae</taxon>
        <taxon>Pluralibacter</taxon>
    </lineage>
</organism>